<sequence length="309" mass="35233">MNELRKDCIIDRWVIIAENRGKRPKDFIQKECEVKEGTCVFCPGNEHLTPKEILSIKGPHGWTVRGFENMYPATSLEFPQAFGRHEVIVEMNQHNKNLQDLAVGAIREVIDMYCSRIDDISKIDGIAYVLIFKNHGDAAGTSIVHEHSQLIALAQVPTLVEKELCAYRKYHDKTKKCIFCDIVAMELASERKIFENEHFACFAPFASRFSFEAWLLPKRHVGNITDLTDEEKNSLAESLKKILTALSKLLHNPPYNYYLHIAPPQEDFHFHIEICPRVTKLAGFELGSEIIINTMPPEKAAAELRALSL</sequence>
<comment type="caution">
    <text evidence="3">Lacks conserved residue(s) required for the propagation of feature annotation.</text>
</comment>
<keyword evidence="2" id="KW-0479">Metal-binding</keyword>
<dbReference type="PANTHER" id="PTHR42763:SF2">
    <property type="entry name" value="ADP-GLUCOSE PHOSPHORYLASE"/>
    <property type="match status" value="1"/>
</dbReference>
<evidence type="ECO:0000313" key="5">
    <source>
        <dbReference type="EMBL" id="QLJ53068.1"/>
    </source>
</evidence>
<proteinExistence type="predicted"/>
<organism evidence="5 6">
    <name type="scientific">Fermentimicrarchaeum limneticum</name>
    <dbReference type="NCBI Taxonomy" id="2795018"/>
    <lineage>
        <taxon>Archaea</taxon>
        <taxon>Candidatus Micrarchaeota</taxon>
        <taxon>Candidatus Fermentimicrarchaeales</taxon>
        <taxon>Candidatus Fermentimicrarchaeaceae</taxon>
        <taxon>Candidatus Fermentimicrarchaeum</taxon>
    </lineage>
</organism>
<dbReference type="Proteomes" id="UP000510821">
    <property type="component" value="Chromosome"/>
</dbReference>
<name>A0A7D5XM07_FERL1</name>
<dbReference type="PROSITE" id="PS51084">
    <property type="entry name" value="HIT_2"/>
    <property type="match status" value="1"/>
</dbReference>
<dbReference type="InterPro" id="IPR011146">
    <property type="entry name" value="HIT-like"/>
</dbReference>
<dbReference type="InterPro" id="IPR053177">
    <property type="entry name" value="ADP-glucose_phosphorylase"/>
</dbReference>
<dbReference type="Pfam" id="PF16268">
    <property type="entry name" value="DUF4921"/>
    <property type="match status" value="1"/>
</dbReference>
<dbReference type="EC" id="2.7.7.10" evidence="5"/>
<dbReference type="GO" id="GO:0017103">
    <property type="term" value="F:UTP:galactose-1-phosphate uridylyltransferase activity"/>
    <property type="evidence" value="ECO:0007669"/>
    <property type="project" value="UniProtKB-EC"/>
</dbReference>
<keyword evidence="2" id="KW-0862">Zinc</keyword>
<dbReference type="InterPro" id="IPR001937">
    <property type="entry name" value="GalP_UDPtransf1"/>
</dbReference>
<dbReference type="InterPro" id="IPR036265">
    <property type="entry name" value="HIT-like_sf"/>
</dbReference>
<evidence type="ECO:0000313" key="6">
    <source>
        <dbReference type="Proteomes" id="UP000510821"/>
    </source>
</evidence>
<feature type="binding site" evidence="2">
    <location>
        <position position="145"/>
    </location>
    <ligand>
        <name>Zn(2+)</name>
        <dbReference type="ChEBI" id="CHEBI:29105"/>
    </ligand>
</feature>
<evidence type="ECO:0000256" key="3">
    <source>
        <dbReference type="PROSITE-ProRule" id="PRU00464"/>
    </source>
</evidence>
<feature type="binding site" evidence="2">
    <location>
        <position position="42"/>
    </location>
    <ligand>
        <name>Zn(2+)</name>
        <dbReference type="ChEBI" id="CHEBI:29105"/>
    </ligand>
</feature>
<dbReference type="PANTHER" id="PTHR42763">
    <property type="entry name" value="ADP-GLUCOSE PHOSPHORYLASE"/>
    <property type="match status" value="1"/>
</dbReference>
<dbReference type="GO" id="GO:0006012">
    <property type="term" value="P:galactose metabolic process"/>
    <property type="evidence" value="ECO:0007669"/>
    <property type="project" value="InterPro"/>
</dbReference>
<dbReference type="KEGG" id="flt:Sv326_0893"/>
<comment type="cofactor">
    <cofactor evidence="2">
        <name>Zn(2+)</name>
        <dbReference type="ChEBI" id="CHEBI:29105"/>
    </cofactor>
    <text evidence="2">Binds 1 zinc ion per subunit.</text>
</comment>
<dbReference type="AlphaFoldDB" id="A0A7D5XM07"/>
<protein>
    <submittedName>
        <fullName evidence="5">Galactose-1-phosphate uridylyltransferase</fullName>
        <ecNumber evidence="5">2.7.7.10</ecNumber>
    </submittedName>
</protein>
<feature type="binding site" evidence="2">
    <location>
        <position position="39"/>
    </location>
    <ligand>
        <name>Zn(2+)</name>
        <dbReference type="ChEBI" id="CHEBI:29105"/>
    </ligand>
</feature>
<feature type="active site" description="Tele-UMP-histidine intermediate" evidence="1">
    <location>
        <position position="147"/>
    </location>
</feature>
<gene>
    <name evidence="5" type="ORF">Sv326_0893</name>
</gene>
<feature type="binding site" evidence="2">
    <location>
        <position position="94"/>
    </location>
    <ligand>
        <name>Zn(2+)</name>
        <dbReference type="ChEBI" id="CHEBI:29105"/>
    </ligand>
</feature>
<dbReference type="PIRSF" id="PIRSF000808">
    <property type="entry name" value="GalT"/>
    <property type="match status" value="1"/>
</dbReference>
<dbReference type="GO" id="GO:0008270">
    <property type="term" value="F:zinc ion binding"/>
    <property type="evidence" value="ECO:0007669"/>
    <property type="project" value="InterPro"/>
</dbReference>
<evidence type="ECO:0000259" key="4">
    <source>
        <dbReference type="PROSITE" id="PS51084"/>
    </source>
</evidence>
<dbReference type="SUPFAM" id="SSF54197">
    <property type="entry name" value="HIT-like"/>
    <property type="match status" value="2"/>
</dbReference>
<accession>A0A7D5XM07</accession>
<keyword evidence="5" id="KW-0548">Nucleotidyltransferase</keyword>
<dbReference type="NCBIfam" id="TIGR00209">
    <property type="entry name" value="galT_1"/>
    <property type="match status" value="1"/>
</dbReference>
<evidence type="ECO:0000256" key="1">
    <source>
        <dbReference type="PIRSR" id="PIRSR000808-1"/>
    </source>
</evidence>
<dbReference type="InterPro" id="IPR032576">
    <property type="entry name" value="DUF4921"/>
</dbReference>
<dbReference type="Gene3D" id="3.30.428.10">
    <property type="entry name" value="HIT-like"/>
    <property type="match status" value="2"/>
</dbReference>
<dbReference type="GO" id="GO:0008108">
    <property type="term" value="F:UDP-glucose:hexose-1-phosphate uridylyltransferase activity"/>
    <property type="evidence" value="ECO:0007669"/>
    <property type="project" value="InterPro"/>
</dbReference>
<evidence type="ECO:0000256" key="2">
    <source>
        <dbReference type="PIRSR" id="PIRSR000808-3"/>
    </source>
</evidence>
<reference evidence="6" key="1">
    <citation type="submission" date="2020-07" db="EMBL/GenBank/DDBJ databases">
        <title>Metabolic diversity and evolutionary history of the archaeal phylum ###Micrarchaeota### uncovered from a freshwater lake metagenome.</title>
        <authorList>
            <person name="Kadnikov V.V."/>
            <person name="Savvichev A.S."/>
            <person name="Mardanov A.V."/>
            <person name="Beletsky A.V."/>
            <person name="Chupakov A.V."/>
            <person name="Kokryatskaya N.M."/>
            <person name="Pimenov N.V."/>
            <person name="Ravin N.V."/>
        </authorList>
    </citation>
    <scope>NUCLEOTIDE SEQUENCE [LARGE SCALE GENOMIC DNA]</scope>
</reference>
<dbReference type="EMBL" id="CP058998">
    <property type="protein sequence ID" value="QLJ53068.1"/>
    <property type="molecule type" value="Genomic_DNA"/>
</dbReference>
<keyword evidence="5" id="KW-0808">Transferase</keyword>
<feature type="domain" description="HIT" evidence="4">
    <location>
        <begin position="178"/>
        <end position="284"/>
    </location>
</feature>